<reference evidence="1" key="1">
    <citation type="submission" date="2014-09" db="EMBL/GenBank/DDBJ databases">
        <authorList>
            <person name="Magalhaes I.L.F."/>
            <person name="Oliveira U."/>
            <person name="Santos F.R."/>
            <person name="Vidigal T.H.D.A."/>
            <person name="Brescovit A.D."/>
            <person name="Santos A.J."/>
        </authorList>
    </citation>
    <scope>NUCLEOTIDE SEQUENCE</scope>
    <source>
        <tissue evidence="1">Shoot tissue taken approximately 20 cm above the soil surface</tissue>
    </source>
</reference>
<reference evidence="1" key="2">
    <citation type="journal article" date="2015" name="Data Brief">
        <title>Shoot transcriptome of the giant reed, Arundo donax.</title>
        <authorList>
            <person name="Barrero R.A."/>
            <person name="Guerrero F.D."/>
            <person name="Moolhuijzen P."/>
            <person name="Goolsby J.A."/>
            <person name="Tidwell J."/>
            <person name="Bellgard S.E."/>
            <person name="Bellgard M.I."/>
        </authorList>
    </citation>
    <scope>NUCLEOTIDE SEQUENCE</scope>
    <source>
        <tissue evidence="1">Shoot tissue taken approximately 20 cm above the soil surface</tissue>
    </source>
</reference>
<evidence type="ECO:0000313" key="1">
    <source>
        <dbReference type="EMBL" id="JAE15363.1"/>
    </source>
</evidence>
<organism evidence="1">
    <name type="scientific">Arundo donax</name>
    <name type="common">Giant reed</name>
    <name type="synonym">Donax arundinaceus</name>
    <dbReference type="NCBI Taxonomy" id="35708"/>
    <lineage>
        <taxon>Eukaryota</taxon>
        <taxon>Viridiplantae</taxon>
        <taxon>Streptophyta</taxon>
        <taxon>Embryophyta</taxon>
        <taxon>Tracheophyta</taxon>
        <taxon>Spermatophyta</taxon>
        <taxon>Magnoliopsida</taxon>
        <taxon>Liliopsida</taxon>
        <taxon>Poales</taxon>
        <taxon>Poaceae</taxon>
        <taxon>PACMAD clade</taxon>
        <taxon>Arundinoideae</taxon>
        <taxon>Arundineae</taxon>
        <taxon>Arundo</taxon>
    </lineage>
</organism>
<protein>
    <submittedName>
        <fullName evidence="1">Uncharacterized protein</fullName>
    </submittedName>
</protein>
<proteinExistence type="predicted"/>
<dbReference type="AlphaFoldDB" id="A0A0A9G3Y7"/>
<name>A0A0A9G3Y7_ARUDO</name>
<dbReference type="EMBL" id="GBRH01182533">
    <property type="protein sequence ID" value="JAE15363.1"/>
    <property type="molecule type" value="Transcribed_RNA"/>
</dbReference>
<sequence length="25" mass="2878">MVSYAYCEQSRLVQMGFSSKTFEVS</sequence>
<accession>A0A0A9G3Y7</accession>